<name>A0A9N9XZL8_9HYPO</name>
<protein>
    <submittedName>
        <fullName evidence="1">Uncharacterized protein</fullName>
    </submittedName>
</protein>
<evidence type="ECO:0000313" key="1">
    <source>
        <dbReference type="EMBL" id="CAG9986964.1"/>
    </source>
</evidence>
<dbReference type="AlphaFoldDB" id="A0A9N9XZL8"/>
<gene>
    <name evidence="1" type="ORF">CBYS24578_00013607</name>
</gene>
<proteinExistence type="predicted"/>
<dbReference type="OrthoDB" id="5127428at2759"/>
<accession>A0A9N9XZL8</accession>
<reference evidence="1" key="1">
    <citation type="submission" date="2021-10" db="EMBL/GenBank/DDBJ databases">
        <authorList>
            <person name="Piombo E."/>
        </authorList>
    </citation>
    <scope>NUCLEOTIDE SEQUENCE</scope>
</reference>
<organism evidence="1 2">
    <name type="scientific">Clonostachys byssicola</name>
    <dbReference type="NCBI Taxonomy" id="160290"/>
    <lineage>
        <taxon>Eukaryota</taxon>
        <taxon>Fungi</taxon>
        <taxon>Dikarya</taxon>
        <taxon>Ascomycota</taxon>
        <taxon>Pezizomycotina</taxon>
        <taxon>Sordariomycetes</taxon>
        <taxon>Hypocreomycetidae</taxon>
        <taxon>Hypocreales</taxon>
        <taxon>Bionectriaceae</taxon>
        <taxon>Clonostachys</taxon>
    </lineage>
</organism>
<dbReference type="Proteomes" id="UP000754883">
    <property type="component" value="Unassembled WGS sequence"/>
</dbReference>
<sequence>RLIPYPGASANRRVCGAAGIPNSTDNCWFHLAGLMSINHLGAANLNELSPANRRPALRLRHTPSVLPTGLALTKQRHERSMLVARSSVFLRGYNTSRRRFMPVA</sequence>
<dbReference type="EMBL" id="CABFNO020001407">
    <property type="protein sequence ID" value="CAG9986964.1"/>
    <property type="molecule type" value="Genomic_DNA"/>
</dbReference>
<evidence type="ECO:0000313" key="2">
    <source>
        <dbReference type="Proteomes" id="UP000754883"/>
    </source>
</evidence>
<feature type="non-terminal residue" evidence="1">
    <location>
        <position position="1"/>
    </location>
</feature>
<comment type="caution">
    <text evidence="1">The sequence shown here is derived from an EMBL/GenBank/DDBJ whole genome shotgun (WGS) entry which is preliminary data.</text>
</comment>
<keyword evidence="2" id="KW-1185">Reference proteome</keyword>
<feature type="non-terminal residue" evidence="1">
    <location>
        <position position="104"/>
    </location>
</feature>